<accession>A0ABV1G989</accession>
<comment type="caution">
    <text evidence="1">The sequence shown here is derived from an EMBL/GenBank/DDBJ whole genome shotgun (WGS) entry which is preliminary data.</text>
</comment>
<dbReference type="EMBL" id="JBBMFF010000248">
    <property type="protein sequence ID" value="MEQ2511899.1"/>
    <property type="molecule type" value="Genomic_DNA"/>
</dbReference>
<dbReference type="Proteomes" id="UP001491552">
    <property type="component" value="Unassembled WGS sequence"/>
</dbReference>
<protein>
    <submittedName>
        <fullName evidence="1">Uncharacterized protein</fullName>
    </submittedName>
</protein>
<evidence type="ECO:0000313" key="1">
    <source>
        <dbReference type="EMBL" id="MEQ2511899.1"/>
    </source>
</evidence>
<dbReference type="RefSeq" id="WP_349136602.1">
    <property type="nucleotide sequence ID" value="NZ_JBBMFF010000248.1"/>
</dbReference>
<proteinExistence type="predicted"/>
<organism evidence="1 2">
    <name type="scientific">Faecousia intestinalis</name>
    <dbReference type="NCBI Taxonomy" id="3133167"/>
    <lineage>
        <taxon>Bacteria</taxon>
        <taxon>Bacillati</taxon>
        <taxon>Bacillota</taxon>
        <taxon>Clostridia</taxon>
        <taxon>Eubacteriales</taxon>
        <taxon>Oscillospiraceae</taxon>
        <taxon>Faecousia</taxon>
    </lineage>
</organism>
<keyword evidence="2" id="KW-1185">Reference proteome</keyword>
<evidence type="ECO:0000313" key="2">
    <source>
        <dbReference type="Proteomes" id="UP001491552"/>
    </source>
</evidence>
<sequence>MADYQKMYAILCGAVDDALMGLEQGSSAACIALRLRLALERAEEIYLETSMCAERRGDTNLIELWRETPEAWEQ</sequence>
<name>A0ABV1G989_9FIRM</name>
<reference evidence="1 2" key="1">
    <citation type="submission" date="2024-03" db="EMBL/GenBank/DDBJ databases">
        <title>Human intestinal bacterial collection.</title>
        <authorList>
            <person name="Pauvert C."/>
            <person name="Hitch T.C.A."/>
            <person name="Clavel T."/>
        </authorList>
    </citation>
    <scope>NUCLEOTIDE SEQUENCE [LARGE SCALE GENOMIC DNA]</scope>
    <source>
        <strain evidence="1 2">CLA-AA-H192</strain>
    </source>
</reference>
<gene>
    <name evidence="1" type="ORF">WMO66_11705</name>
</gene>